<evidence type="ECO:0000313" key="3">
    <source>
        <dbReference type="EMBL" id="GAG71147.1"/>
    </source>
</evidence>
<dbReference type="SUPFAM" id="SSF103481">
    <property type="entry name" value="Multidrug resistance efflux transporter EmrE"/>
    <property type="match status" value="2"/>
</dbReference>
<gene>
    <name evidence="3" type="ORF">S01H4_15707</name>
</gene>
<feature type="transmembrane region" description="Helical" evidence="1">
    <location>
        <begin position="36"/>
        <end position="57"/>
    </location>
</feature>
<dbReference type="AlphaFoldDB" id="X1AP14"/>
<feature type="transmembrane region" description="Helical" evidence="1">
    <location>
        <begin position="209"/>
        <end position="230"/>
    </location>
</feature>
<dbReference type="GO" id="GO:0016020">
    <property type="term" value="C:membrane"/>
    <property type="evidence" value="ECO:0007669"/>
    <property type="project" value="InterPro"/>
</dbReference>
<feature type="transmembrane region" description="Helical" evidence="1">
    <location>
        <begin position="237"/>
        <end position="257"/>
    </location>
</feature>
<sequence length="281" mass="29411">MISSGLSTILLGLASAVSWGAGDFSGGLASKRTSAFSVVALSQFVSLLFLIIFALLLPEENISSQDIILGAFAGVCGAAGLVALYSGLARGPMGIVAPVTAVVAAIMPVFFSIFSEGIPHPRQLAGFGIAIAGVWLISQTNQNSGIRLGDLKLPIVAGVGFGLFFILIDRTSQNVIWWPLVSARTASILMVIVIAKIGQKLAVPAANQLPIIALAGIFDTAGTTFFALATRLGRLDISAVLSSLYPAFTVILAWIILKERLTTRQWTGVVLVMLAILLIAF</sequence>
<feature type="transmembrane region" description="Helical" evidence="1">
    <location>
        <begin position="95"/>
        <end position="114"/>
    </location>
</feature>
<dbReference type="InterPro" id="IPR000620">
    <property type="entry name" value="EamA_dom"/>
</dbReference>
<dbReference type="PANTHER" id="PTHR22911">
    <property type="entry name" value="ACYL-MALONYL CONDENSING ENZYME-RELATED"/>
    <property type="match status" value="1"/>
</dbReference>
<accession>X1AP14</accession>
<dbReference type="InterPro" id="IPR037185">
    <property type="entry name" value="EmrE-like"/>
</dbReference>
<feature type="domain" description="EamA" evidence="2">
    <location>
        <begin position="7"/>
        <end position="138"/>
    </location>
</feature>
<protein>
    <recommendedName>
        <fullName evidence="2">EamA domain-containing protein</fullName>
    </recommendedName>
</protein>
<evidence type="ECO:0000259" key="2">
    <source>
        <dbReference type="Pfam" id="PF00892"/>
    </source>
</evidence>
<feature type="domain" description="EamA" evidence="2">
    <location>
        <begin position="155"/>
        <end position="280"/>
    </location>
</feature>
<feature type="transmembrane region" description="Helical" evidence="1">
    <location>
        <begin position="69"/>
        <end position="89"/>
    </location>
</feature>
<keyword evidence="1" id="KW-1133">Transmembrane helix</keyword>
<dbReference type="PANTHER" id="PTHR22911:SF137">
    <property type="entry name" value="SOLUTE CARRIER FAMILY 35 MEMBER G2-RELATED"/>
    <property type="match status" value="1"/>
</dbReference>
<comment type="caution">
    <text evidence="3">The sequence shown here is derived from an EMBL/GenBank/DDBJ whole genome shotgun (WGS) entry which is preliminary data.</text>
</comment>
<keyword evidence="1" id="KW-0812">Transmembrane</keyword>
<dbReference type="Gene3D" id="1.10.3730.20">
    <property type="match status" value="2"/>
</dbReference>
<dbReference type="Pfam" id="PF00892">
    <property type="entry name" value="EamA"/>
    <property type="match status" value="2"/>
</dbReference>
<dbReference type="EMBL" id="BART01006883">
    <property type="protein sequence ID" value="GAG71147.1"/>
    <property type="molecule type" value="Genomic_DNA"/>
</dbReference>
<feature type="transmembrane region" description="Helical" evidence="1">
    <location>
        <begin position="175"/>
        <end position="197"/>
    </location>
</feature>
<organism evidence="3">
    <name type="scientific">marine sediment metagenome</name>
    <dbReference type="NCBI Taxonomy" id="412755"/>
    <lineage>
        <taxon>unclassified sequences</taxon>
        <taxon>metagenomes</taxon>
        <taxon>ecological metagenomes</taxon>
    </lineage>
</organism>
<evidence type="ECO:0000256" key="1">
    <source>
        <dbReference type="SAM" id="Phobius"/>
    </source>
</evidence>
<name>X1AP14_9ZZZZ</name>
<feature type="transmembrane region" description="Helical" evidence="1">
    <location>
        <begin position="263"/>
        <end position="280"/>
    </location>
</feature>
<reference evidence="3" key="1">
    <citation type="journal article" date="2014" name="Front. Microbiol.">
        <title>High frequency of phylogenetically diverse reductive dehalogenase-homologous genes in deep subseafloor sedimentary metagenomes.</title>
        <authorList>
            <person name="Kawai M."/>
            <person name="Futagami T."/>
            <person name="Toyoda A."/>
            <person name="Takaki Y."/>
            <person name="Nishi S."/>
            <person name="Hori S."/>
            <person name="Arai W."/>
            <person name="Tsubouchi T."/>
            <person name="Morono Y."/>
            <person name="Uchiyama I."/>
            <person name="Ito T."/>
            <person name="Fujiyama A."/>
            <person name="Inagaki F."/>
            <person name="Takami H."/>
        </authorList>
    </citation>
    <scope>NUCLEOTIDE SEQUENCE</scope>
    <source>
        <strain evidence="3">Expedition CK06-06</strain>
    </source>
</reference>
<keyword evidence="1" id="KW-0472">Membrane</keyword>
<feature type="transmembrane region" description="Helical" evidence="1">
    <location>
        <begin position="151"/>
        <end position="168"/>
    </location>
</feature>
<proteinExistence type="predicted"/>